<evidence type="ECO:0000313" key="3">
    <source>
        <dbReference type="Proteomes" id="UP000222788"/>
    </source>
</evidence>
<accession>A0A2C5X3Q7</accession>
<dbReference type="EMBL" id="APWK03000026">
    <property type="protein sequence ID" value="PHH54448.1"/>
    <property type="molecule type" value="Genomic_DNA"/>
</dbReference>
<keyword evidence="1" id="KW-0472">Membrane</keyword>
<dbReference type="AlphaFoldDB" id="A0A2C5X3Q7"/>
<sequence>MFLSATTAILWPRPSRPWSAFPKFVPAARDGTTSSAWLETSSANLPLPANLSPRTSTCCPACVEAKSVVSPRLVLRKRKSHRSSQRPRSPRCGVRSYAARLSLLRPQMEMLRRRLWRPRVAMAGTMKMTMTRKTSTWTSKGSLRLAESFSSYFFLFSKKEGNEEVASAGSTTFLLAPFLQTMSSSKVRGSLPLSWDLFLLLSLSVMAWRFWDLVSVILITIILSNYLQLVVQCFQDKAKQHT</sequence>
<evidence type="ECO:0000313" key="2">
    <source>
        <dbReference type="EMBL" id="PHH54448.1"/>
    </source>
</evidence>
<keyword evidence="1" id="KW-0812">Transmembrane</keyword>
<feature type="transmembrane region" description="Helical" evidence="1">
    <location>
        <begin position="217"/>
        <end position="234"/>
    </location>
</feature>
<comment type="caution">
    <text evidence="2">The sequence shown here is derived from an EMBL/GenBank/DDBJ whole genome shotgun (WGS) entry which is preliminary data.</text>
</comment>
<protein>
    <submittedName>
        <fullName evidence="2">Uncharacterized protein</fullName>
    </submittedName>
</protein>
<reference evidence="2 3" key="1">
    <citation type="journal article" date="2013" name="Fungal Biol.">
        <title>Analysis of microsatellite markers in the genome of the plant pathogen Ceratocystis fimbriata.</title>
        <authorList>
            <person name="Simpson M.C."/>
            <person name="Wilken P.M."/>
            <person name="Coetzee M.P."/>
            <person name="Wingfield M.J."/>
            <person name="Wingfield B.D."/>
        </authorList>
    </citation>
    <scope>NUCLEOTIDE SEQUENCE [LARGE SCALE GENOMIC DNA]</scope>
    <source>
        <strain evidence="2 3">CBS 114723</strain>
    </source>
</reference>
<reference evidence="2 3" key="2">
    <citation type="journal article" date="2013" name="IMA Fungus">
        <title>IMA Genome-F 1: Ceratocystis fimbriata: Draft nuclear genome sequence for the plant pathogen, Ceratocystis fimbriata.</title>
        <authorList>
            <person name="Wilken P.M."/>
            <person name="Steenkamp E.T."/>
            <person name="Wingfield M.J."/>
            <person name="de Beer Z.W."/>
            <person name="Wingfield B.D."/>
        </authorList>
    </citation>
    <scope>NUCLEOTIDE SEQUENCE [LARGE SCALE GENOMIC DNA]</scope>
    <source>
        <strain evidence="2 3">CBS 114723</strain>
    </source>
</reference>
<dbReference type="Proteomes" id="UP000222788">
    <property type="component" value="Unassembled WGS sequence"/>
</dbReference>
<evidence type="ECO:0000256" key="1">
    <source>
        <dbReference type="SAM" id="Phobius"/>
    </source>
</evidence>
<gene>
    <name evidence="2" type="ORF">CFIMG_007912RA00001</name>
</gene>
<organism evidence="2 3">
    <name type="scientific">Ceratocystis fimbriata CBS 114723</name>
    <dbReference type="NCBI Taxonomy" id="1035309"/>
    <lineage>
        <taxon>Eukaryota</taxon>
        <taxon>Fungi</taxon>
        <taxon>Dikarya</taxon>
        <taxon>Ascomycota</taxon>
        <taxon>Pezizomycotina</taxon>
        <taxon>Sordariomycetes</taxon>
        <taxon>Hypocreomycetidae</taxon>
        <taxon>Microascales</taxon>
        <taxon>Ceratocystidaceae</taxon>
        <taxon>Ceratocystis</taxon>
    </lineage>
</organism>
<name>A0A2C5X3Q7_9PEZI</name>
<keyword evidence="1" id="KW-1133">Transmembrane helix</keyword>
<proteinExistence type="predicted"/>
<keyword evidence="3" id="KW-1185">Reference proteome</keyword>